<organism evidence="1 2">
    <name type="scientific">Neobacillus pocheonensis</name>
    <dbReference type="NCBI Taxonomy" id="363869"/>
    <lineage>
        <taxon>Bacteria</taxon>
        <taxon>Bacillati</taxon>
        <taxon>Bacillota</taxon>
        <taxon>Bacilli</taxon>
        <taxon>Bacillales</taxon>
        <taxon>Bacillaceae</taxon>
        <taxon>Neobacillus</taxon>
    </lineage>
</organism>
<name>A0ABT0WB62_9BACI</name>
<comment type="caution">
    <text evidence="1">The sequence shown here is derived from an EMBL/GenBank/DDBJ whole genome shotgun (WGS) entry which is preliminary data.</text>
</comment>
<proteinExistence type="predicted"/>
<protein>
    <submittedName>
        <fullName evidence="1">YheC/YheD family protein</fullName>
    </submittedName>
</protein>
<keyword evidence="2" id="KW-1185">Reference proteome</keyword>
<reference evidence="1 2" key="1">
    <citation type="submission" date="2022-06" db="EMBL/GenBank/DDBJ databases">
        <authorList>
            <person name="Jeon C.O."/>
        </authorList>
    </citation>
    <scope>NUCLEOTIDE SEQUENCE [LARGE SCALE GENOMIC DNA]</scope>
    <source>
        <strain evidence="1 2">KCTC 13943</strain>
    </source>
</reference>
<dbReference type="Proteomes" id="UP001523262">
    <property type="component" value="Unassembled WGS sequence"/>
</dbReference>
<dbReference type="Pfam" id="PF14398">
    <property type="entry name" value="ATPgrasp_YheCD"/>
    <property type="match status" value="1"/>
</dbReference>
<dbReference type="SUPFAM" id="SSF56059">
    <property type="entry name" value="Glutathione synthetase ATP-binding domain-like"/>
    <property type="match status" value="1"/>
</dbReference>
<gene>
    <name evidence="1" type="ORF">NDK43_10590</name>
</gene>
<sequence>MNLYIKRIPEKKANLIILPESMLRVGEIIPRRMILHAGMWKYEVEVEFRNDLPENTIGFSSTLKIPFDLPEQLPYEVKIKDRNLYIGPIIAFLAFTETKDITSESLNEYLGNFSSYSDIQGLIYICAANGIDAFNQTSEGYYYDPAANEDEPTFKYGKFPYPNVVFCKIDINRPEYDQMIAAFGQNMFNTYLSDKWELWEWLSPYTFLREHLPYTDLLNNVQDLEDMLCKYEAVYIKPIETGEGKRLLKVSKTSEGYCLVDKLSEKICFSSSVEAGEFLSVLLSNETYVVQQAVSTKNYEDRIIIFRVIMQKKSSKRWACSYIIACFGEIGSISANYNRSGIVLTGRETLRKVFRMNEREVFLKEQEMIDLCQAACKTLEHSGGNYAELCIEIILDENLKLWIIEINHSLDHKLLLYSDRQLYLKVNAIPLEYAKSFAGFS</sequence>
<evidence type="ECO:0000313" key="2">
    <source>
        <dbReference type="Proteomes" id="UP001523262"/>
    </source>
</evidence>
<evidence type="ECO:0000313" key="1">
    <source>
        <dbReference type="EMBL" id="MCM2532750.1"/>
    </source>
</evidence>
<accession>A0ABT0WB62</accession>
<dbReference type="InterPro" id="IPR026838">
    <property type="entry name" value="YheC/D"/>
</dbReference>
<dbReference type="EMBL" id="JAMQCR010000001">
    <property type="protein sequence ID" value="MCM2532750.1"/>
    <property type="molecule type" value="Genomic_DNA"/>
</dbReference>